<dbReference type="Proteomes" id="UP000307173">
    <property type="component" value="Unassembled WGS sequence"/>
</dbReference>
<dbReference type="GO" id="GO:0005789">
    <property type="term" value="C:endoplasmic reticulum membrane"/>
    <property type="evidence" value="ECO:0007669"/>
    <property type="project" value="TreeGrafter"/>
</dbReference>
<keyword evidence="2" id="KW-1133">Transmembrane helix</keyword>
<dbReference type="GO" id="GO:0006888">
    <property type="term" value="P:endoplasmic reticulum to Golgi vesicle-mediated transport"/>
    <property type="evidence" value="ECO:0007669"/>
    <property type="project" value="TreeGrafter"/>
</dbReference>
<sequence>MAFYQSACTVATLVSIMSCCVLLGITFANWPYTHPLLWQSALTESEKARYAKLALDNYVHWLEIPKLIPYTMYSIVSIGFLGFTLKIFKPSEDVKYFEYGSFLVYVLAVCCYVSNIRYGVYSAAAGQWGDVDEYTGLCVIAASEVIVVFLILGVVIIQAGLFYAKYEDDRVKSEFLLNELKLKLAQADAKQSSKSDAAPAKSTASTTGANKSQSKTKKVN</sequence>
<feature type="transmembrane region" description="Helical" evidence="2">
    <location>
        <begin position="67"/>
        <end position="88"/>
    </location>
</feature>
<dbReference type="AlphaFoldDB" id="A0A4V4NFY3"/>
<dbReference type="STRING" id="52247.A0A4V4NFY3"/>
<keyword evidence="4" id="KW-1185">Reference proteome</keyword>
<proteinExistence type="predicted"/>
<feature type="transmembrane region" description="Helical" evidence="2">
    <location>
        <begin position="100"/>
        <end position="120"/>
    </location>
</feature>
<evidence type="ECO:0000313" key="4">
    <source>
        <dbReference type="Proteomes" id="UP000307173"/>
    </source>
</evidence>
<dbReference type="PANTHER" id="PTHR28228">
    <property type="entry name" value="SECRETORY COMPONENT PROTEIN SHR3"/>
    <property type="match status" value="1"/>
</dbReference>
<dbReference type="Pfam" id="PF08229">
    <property type="entry name" value="SHR3_chaperone"/>
    <property type="match status" value="1"/>
</dbReference>
<evidence type="ECO:0000256" key="2">
    <source>
        <dbReference type="SAM" id="Phobius"/>
    </source>
</evidence>
<dbReference type="OrthoDB" id="5229808at2759"/>
<comment type="caution">
    <text evidence="3">The sequence shown here is derived from an EMBL/GenBank/DDBJ whole genome shotgun (WGS) entry which is preliminary data.</text>
</comment>
<keyword evidence="2" id="KW-0472">Membrane</keyword>
<evidence type="ECO:0000256" key="1">
    <source>
        <dbReference type="SAM" id="MobiDB-lite"/>
    </source>
</evidence>
<gene>
    <name evidence="3" type="ORF">CANINC_001518</name>
</gene>
<dbReference type="SMART" id="SM00786">
    <property type="entry name" value="SHR3_chaperone"/>
    <property type="match status" value="1"/>
</dbReference>
<accession>A0A4V4NFY3</accession>
<dbReference type="PANTHER" id="PTHR28228:SF1">
    <property type="entry name" value="SECRETORY COMPONENT PROTEIN SHR3"/>
    <property type="match status" value="1"/>
</dbReference>
<name>A0A4V4NFY3_9ASCO</name>
<evidence type="ECO:0000313" key="3">
    <source>
        <dbReference type="EMBL" id="TID29880.1"/>
    </source>
</evidence>
<evidence type="ECO:0008006" key="5">
    <source>
        <dbReference type="Google" id="ProtNLM"/>
    </source>
</evidence>
<feature type="transmembrane region" description="Helical" evidence="2">
    <location>
        <begin position="140"/>
        <end position="164"/>
    </location>
</feature>
<keyword evidence="2" id="KW-0812">Transmembrane</keyword>
<feature type="region of interest" description="Disordered" evidence="1">
    <location>
        <begin position="189"/>
        <end position="220"/>
    </location>
</feature>
<dbReference type="InterPro" id="IPR013248">
    <property type="entry name" value="Psh3/Shr3"/>
</dbReference>
<feature type="transmembrane region" description="Helical" evidence="2">
    <location>
        <begin position="7"/>
        <end position="30"/>
    </location>
</feature>
<reference evidence="3 4" key="1">
    <citation type="journal article" date="2019" name="Front. Genet.">
        <title>Whole-Genome Sequencing of the Opportunistic Yeast Pathogen Candida inconspicua Uncovers Its Hybrid Origin.</title>
        <authorList>
            <person name="Mixao V."/>
            <person name="Hansen A.P."/>
            <person name="Saus E."/>
            <person name="Boekhout T."/>
            <person name="Lass-Florl C."/>
            <person name="Gabaldon T."/>
        </authorList>
    </citation>
    <scope>NUCLEOTIDE SEQUENCE [LARGE SCALE GENOMIC DNA]</scope>
    <source>
        <strain evidence="3 4">CBS 180</strain>
    </source>
</reference>
<dbReference type="EMBL" id="SELW01000222">
    <property type="protein sequence ID" value="TID29880.1"/>
    <property type="molecule type" value="Genomic_DNA"/>
</dbReference>
<organism evidence="3 4">
    <name type="scientific">Pichia inconspicua</name>
    <dbReference type="NCBI Taxonomy" id="52247"/>
    <lineage>
        <taxon>Eukaryota</taxon>
        <taxon>Fungi</taxon>
        <taxon>Dikarya</taxon>
        <taxon>Ascomycota</taxon>
        <taxon>Saccharomycotina</taxon>
        <taxon>Pichiomycetes</taxon>
        <taxon>Pichiales</taxon>
        <taxon>Pichiaceae</taxon>
        <taxon>Pichia</taxon>
    </lineage>
</organism>
<protein>
    <recommendedName>
        <fullName evidence="5">Secretory component protein SHR3</fullName>
    </recommendedName>
</protein>
<feature type="compositionally biased region" description="Low complexity" evidence="1">
    <location>
        <begin position="189"/>
        <end position="207"/>
    </location>
</feature>
<dbReference type="GO" id="GO:0051082">
    <property type="term" value="F:unfolded protein binding"/>
    <property type="evidence" value="ECO:0007669"/>
    <property type="project" value="TreeGrafter"/>
</dbReference>